<dbReference type="PANTHER" id="PTHR38567:SF1">
    <property type="entry name" value="DUF4291 DOMAIN-CONTAINING PROTEIN"/>
    <property type="match status" value="1"/>
</dbReference>
<evidence type="ECO:0000313" key="2">
    <source>
        <dbReference type="Proteomes" id="UP000823868"/>
    </source>
</evidence>
<dbReference type="EMBL" id="DXDX01000123">
    <property type="protein sequence ID" value="HIY21567.1"/>
    <property type="molecule type" value="Genomic_DNA"/>
</dbReference>
<dbReference type="Proteomes" id="UP000823868">
    <property type="component" value="Unassembled WGS sequence"/>
</dbReference>
<gene>
    <name evidence="1" type="ORF">H9841_06680</name>
</gene>
<reference evidence="1" key="1">
    <citation type="journal article" date="2021" name="PeerJ">
        <title>Extensive microbial diversity within the chicken gut microbiome revealed by metagenomics and culture.</title>
        <authorList>
            <person name="Gilroy R."/>
            <person name="Ravi A."/>
            <person name="Getino M."/>
            <person name="Pursley I."/>
            <person name="Horton D.L."/>
            <person name="Alikhan N.F."/>
            <person name="Baker D."/>
            <person name="Gharbi K."/>
            <person name="Hall N."/>
            <person name="Watson M."/>
            <person name="Adriaenssens E.M."/>
            <person name="Foster-Nyarko E."/>
            <person name="Jarju S."/>
            <person name="Secka A."/>
            <person name="Antonio M."/>
            <person name="Oren A."/>
            <person name="Chaudhuri R.R."/>
            <person name="La Ragione R."/>
            <person name="Hildebrand F."/>
            <person name="Pallen M.J."/>
        </authorList>
    </citation>
    <scope>NUCLEOTIDE SEQUENCE</scope>
    <source>
        <strain evidence="1">ChiBcec16_6824</strain>
    </source>
</reference>
<evidence type="ECO:0000313" key="1">
    <source>
        <dbReference type="EMBL" id="HIY21567.1"/>
    </source>
</evidence>
<name>A0A9D1Y9K9_9FIRM</name>
<dbReference type="AlphaFoldDB" id="A0A9D1Y9K9"/>
<proteinExistence type="predicted"/>
<reference evidence="1" key="2">
    <citation type="submission" date="2021-04" db="EMBL/GenBank/DDBJ databases">
        <authorList>
            <person name="Gilroy R."/>
        </authorList>
    </citation>
    <scope>NUCLEOTIDE SEQUENCE</scope>
    <source>
        <strain evidence="1">ChiBcec16_6824</strain>
    </source>
</reference>
<protein>
    <submittedName>
        <fullName evidence="1">DUF4291 domain-containing protein</fullName>
    </submittedName>
</protein>
<sequence>MESIQPQARAIRAVYTDTTIRVYQAFSPLIADEAVQLGTFGPHFKRTRMTWIKPSFLWMMYRCGWAEKEGQERVLAIDLKRSGFDDLVRTAVESTHRAYPNLSLAEWQKLIQTSQVRCQWDPERTPDGSPLPYRSLQLGLRGEAVSHYVDDWIVRLSDITDYVKDLNQKRRSGVDIRPELPPERDYPMPD</sequence>
<dbReference type="Pfam" id="PF14124">
    <property type="entry name" value="DUF4291"/>
    <property type="match status" value="1"/>
</dbReference>
<dbReference type="PANTHER" id="PTHR38567">
    <property type="entry name" value="DUF4291 DOMAIN-CONTAINING PROTEIN"/>
    <property type="match status" value="1"/>
</dbReference>
<dbReference type="InterPro" id="IPR025633">
    <property type="entry name" value="DUF4291"/>
</dbReference>
<comment type="caution">
    <text evidence="1">The sequence shown here is derived from an EMBL/GenBank/DDBJ whole genome shotgun (WGS) entry which is preliminary data.</text>
</comment>
<organism evidence="1 2">
    <name type="scientific">Candidatus Flavonifractor merdigallinarum</name>
    <dbReference type="NCBI Taxonomy" id="2838589"/>
    <lineage>
        <taxon>Bacteria</taxon>
        <taxon>Bacillati</taxon>
        <taxon>Bacillota</taxon>
        <taxon>Clostridia</taxon>
        <taxon>Eubacteriales</taxon>
        <taxon>Oscillospiraceae</taxon>
        <taxon>Flavonifractor</taxon>
    </lineage>
</organism>
<accession>A0A9D1Y9K9</accession>